<dbReference type="InterPro" id="IPR004469">
    <property type="entry name" value="PSP"/>
</dbReference>
<dbReference type="SFLD" id="SFLDG01136">
    <property type="entry name" value="C1.6:_Phosphoserine_Phosphatas"/>
    <property type="match status" value="1"/>
</dbReference>
<dbReference type="Proteomes" id="UP000009342">
    <property type="component" value="Unassembled WGS sequence"/>
</dbReference>
<comment type="pathway">
    <text evidence="2">Amino-acid biosynthesis; L-serine biosynthesis; L-serine from 3-phospho-D-glycerate: step 3/3.</text>
</comment>
<dbReference type="SFLD" id="SFLDG01137">
    <property type="entry name" value="C1.6.1:_Phosphoserine_Phosphat"/>
    <property type="match status" value="1"/>
</dbReference>
<evidence type="ECO:0000256" key="2">
    <source>
        <dbReference type="ARBA" id="ARBA00005135"/>
    </source>
</evidence>
<evidence type="ECO:0000256" key="9">
    <source>
        <dbReference type="ARBA" id="ARBA00022842"/>
    </source>
</evidence>
<dbReference type="SFLD" id="SFLDS00003">
    <property type="entry name" value="Haloacid_Dehalogenase"/>
    <property type="match status" value="1"/>
</dbReference>
<keyword evidence="8 15" id="KW-0378">Hydrolase</keyword>
<dbReference type="InterPro" id="IPR050582">
    <property type="entry name" value="HAD-like_SerB"/>
</dbReference>
<evidence type="ECO:0000256" key="11">
    <source>
        <dbReference type="ARBA" id="ARBA00031693"/>
    </source>
</evidence>
<keyword evidence="9" id="KW-0460">Magnesium</keyword>
<keyword evidence="6" id="KW-0028">Amino-acid biosynthesis</keyword>
<comment type="catalytic activity">
    <reaction evidence="13">
        <text>O-phospho-D-serine + H2O = D-serine + phosphate</text>
        <dbReference type="Rhea" id="RHEA:24873"/>
        <dbReference type="ChEBI" id="CHEBI:15377"/>
        <dbReference type="ChEBI" id="CHEBI:35247"/>
        <dbReference type="ChEBI" id="CHEBI:43474"/>
        <dbReference type="ChEBI" id="CHEBI:58680"/>
        <dbReference type="EC" id="3.1.3.3"/>
    </reaction>
</comment>
<evidence type="ECO:0000256" key="13">
    <source>
        <dbReference type="ARBA" id="ARBA00048523"/>
    </source>
</evidence>
<comment type="cofactor">
    <cofactor evidence="1">
        <name>Mg(2+)</name>
        <dbReference type="ChEBI" id="CHEBI:18420"/>
    </cofactor>
</comment>
<evidence type="ECO:0000256" key="4">
    <source>
        <dbReference type="ARBA" id="ARBA00012640"/>
    </source>
</evidence>
<comment type="caution">
    <text evidence="15">The sequence shown here is derived from an EMBL/GenBank/DDBJ whole genome shotgun (WGS) entry which is preliminary data.</text>
</comment>
<dbReference type="InterPro" id="IPR023214">
    <property type="entry name" value="HAD_sf"/>
</dbReference>
<evidence type="ECO:0000259" key="14">
    <source>
        <dbReference type="Pfam" id="PF18429"/>
    </source>
</evidence>
<dbReference type="Pfam" id="PF18429">
    <property type="entry name" value="DUF5609"/>
    <property type="match status" value="1"/>
</dbReference>
<proteinExistence type="inferred from homology"/>
<dbReference type="Gene3D" id="3.40.50.1000">
    <property type="entry name" value="HAD superfamily/HAD-like"/>
    <property type="match status" value="1"/>
</dbReference>
<comment type="catalytic activity">
    <reaction evidence="12">
        <text>O-phospho-L-serine + H2O = L-serine + phosphate</text>
        <dbReference type="Rhea" id="RHEA:21208"/>
        <dbReference type="ChEBI" id="CHEBI:15377"/>
        <dbReference type="ChEBI" id="CHEBI:33384"/>
        <dbReference type="ChEBI" id="CHEBI:43474"/>
        <dbReference type="ChEBI" id="CHEBI:57524"/>
        <dbReference type="EC" id="3.1.3.3"/>
    </reaction>
</comment>
<organism evidence="15 16">
    <name type="scientific">Cronobacter dublinensis 1210</name>
    <dbReference type="NCBI Taxonomy" id="1208656"/>
    <lineage>
        <taxon>Bacteria</taxon>
        <taxon>Pseudomonadati</taxon>
        <taxon>Pseudomonadota</taxon>
        <taxon>Gammaproteobacteria</taxon>
        <taxon>Enterobacterales</taxon>
        <taxon>Enterobacteriaceae</taxon>
        <taxon>Cronobacter</taxon>
    </lineage>
</organism>
<dbReference type="NCBIfam" id="TIGR00338">
    <property type="entry name" value="serB"/>
    <property type="match status" value="1"/>
</dbReference>
<evidence type="ECO:0000256" key="6">
    <source>
        <dbReference type="ARBA" id="ARBA00022605"/>
    </source>
</evidence>
<keyword evidence="10" id="KW-0718">Serine biosynthesis</keyword>
<accession>A0ABM9Q555</accession>
<evidence type="ECO:0000256" key="5">
    <source>
        <dbReference type="ARBA" id="ARBA00015196"/>
    </source>
</evidence>
<evidence type="ECO:0000256" key="3">
    <source>
        <dbReference type="ARBA" id="ARBA00009184"/>
    </source>
</evidence>
<dbReference type="EC" id="3.1.3.3" evidence="4"/>
<dbReference type="CDD" id="cd07500">
    <property type="entry name" value="HAD_PSP"/>
    <property type="match status" value="1"/>
</dbReference>
<evidence type="ECO:0000256" key="1">
    <source>
        <dbReference type="ARBA" id="ARBA00001946"/>
    </source>
</evidence>
<evidence type="ECO:0000313" key="16">
    <source>
        <dbReference type="Proteomes" id="UP000009342"/>
    </source>
</evidence>
<dbReference type="Gene3D" id="1.10.150.210">
    <property type="entry name" value="Phosphoserine phosphatase, domain 2"/>
    <property type="match status" value="1"/>
</dbReference>
<keyword evidence="7" id="KW-0479">Metal-binding</keyword>
<dbReference type="PANTHER" id="PTHR43344:SF2">
    <property type="entry name" value="PHOSPHOSERINE PHOSPHATASE"/>
    <property type="match status" value="1"/>
</dbReference>
<dbReference type="PANTHER" id="PTHR43344">
    <property type="entry name" value="PHOSPHOSERINE PHOSPHATASE"/>
    <property type="match status" value="1"/>
</dbReference>
<dbReference type="InterPro" id="IPR036412">
    <property type="entry name" value="HAD-like_sf"/>
</dbReference>
<protein>
    <recommendedName>
        <fullName evidence="5">Phosphoserine phosphatase</fullName>
        <ecNumber evidence="4">3.1.3.3</ecNumber>
    </recommendedName>
    <alternativeName>
        <fullName evidence="11">O-phosphoserine phosphohydrolase</fullName>
    </alternativeName>
</protein>
<gene>
    <name evidence="15" type="ORF">BN134_1270</name>
</gene>
<name>A0ABM9Q555_9ENTR</name>
<dbReference type="SUPFAM" id="SSF56784">
    <property type="entry name" value="HAD-like"/>
    <property type="match status" value="1"/>
</dbReference>
<dbReference type="Pfam" id="PF00702">
    <property type="entry name" value="Hydrolase"/>
    <property type="match status" value="1"/>
</dbReference>
<comment type="similarity">
    <text evidence="3">Belongs to the HAD-like hydrolase superfamily. SerB family.</text>
</comment>
<evidence type="ECO:0000256" key="8">
    <source>
        <dbReference type="ARBA" id="ARBA00022801"/>
    </source>
</evidence>
<dbReference type="EMBL" id="CAKZ01000062">
    <property type="protein sequence ID" value="CCJ80552.1"/>
    <property type="molecule type" value="Genomic_DNA"/>
</dbReference>
<evidence type="ECO:0000256" key="12">
    <source>
        <dbReference type="ARBA" id="ARBA00048138"/>
    </source>
</evidence>
<evidence type="ECO:0000256" key="10">
    <source>
        <dbReference type="ARBA" id="ARBA00023299"/>
    </source>
</evidence>
<keyword evidence="16" id="KW-1185">Reference proteome</keyword>
<evidence type="ECO:0000313" key="15">
    <source>
        <dbReference type="EMBL" id="CCJ80552.1"/>
    </source>
</evidence>
<evidence type="ECO:0000256" key="7">
    <source>
        <dbReference type="ARBA" id="ARBA00022723"/>
    </source>
</evidence>
<dbReference type="GO" id="GO:0016787">
    <property type="term" value="F:hydrolase activity"/>
    <property type="evidence" value="ECO:0007669"/>
    <property type="project" value="UniProtKB-KW"/>
</dbReference>
<dbReference type="NCBIfam" id="TIGR01488">
    <property type="entry name" value="HAD-SF-IB"/>
    <property type="match status" value="1"/>
</dbReference>
<dbReference type="Gene3D" id="3.30.70.2020">
    <property type="match status" value="1"/>
</dbReference>
<reference evidence="16" key="1">
    <citation type="journal article" date="2012" name="PLoS ONE">
        <title>Comparative analysis of genome sequences covering the seven cronobacter species.</title>
        <authorList>
            <person name="Joseph S."/>
            <person name="Desai P."/>
            <person name="Ji Y."/>
            <person name="Cummings C.A."/>
            <person name="Shih R."/>
            <person name="Degoricija L."/>
            <person name="Rico A."/>
            <person name="Brzoska P."/>
            <person name="Hamby S.E."/>
            <person name="Masood N."/>
            <person name="Hariri S."/>
            <person name="Sonbol H."/>
            <person name="Chuzhanova N."/>
            <person name="McClelland M."/>
            <person name="Furtado M.R."/>
            <person name="Forsythe S.J."/>
        </authorList>
    </citation>
    <scope>NUCLEOTIDE SEQUENCE [LARGE SCALE GENOMIC DNA]</scope>
    <source>
        <strain evidence="16">1210</strain>
    </source>
</reference>
<dbReference type="NCBIfam" id="NF008350">
    <property type="entry name" value="PRK11133.1"/>
    <property type="match status" value="1"/>
</dbReference>
<dbReference type="SFLD" id="SFLDF00029">
    <property type="entry name" value="phosphoserine_phosphatase"/>
    <property type="match status" value="1"/>
</dbReference>
<sequence>MQPKFEFCPGHRVPAILKLNVARSAADKVASCVVLSRPDTIYRSLNAESLTWCDLPNEVSLWPGLPLSLSGDEVMPLDYHAGQSGWLLYGRGLNKQSLTQYQHKLGAAMVIVNAWCVEDYQVIRLAGSLTPRATRLAHDSGLDVAPLGKIPHLKTPGLLVMDMDSTAIQIECIDEIAKLAGTGDEVAEVTERAMRGELDFTASLKARVGTLKGADADILRQVRDVLPLMPGLTSLVLKLHALGWKVAIASGGFTYFAQYLQDKLHLDDVVANELAVENGRLTGDVTGQIVDARFKAQTLQRLAEKYAIPAGQTVAIGDGANDLPMIQTAGLGIAYHAKPKVNEKTEITIRHADLMGVFCILSGSLNPK</sequence>
<feature type="domain" description="Phosphoserine phosphatase N-terminal" evidence="14">
    <location>
        <begin position="83"/>
        <end position="145"/>
    </location>
</feature>
<dbReference type="InterPro" id="IPR041449">
    <property type="entry name" value="SerB_N"/>
</dbReference>